<dbReference type="eggNOG" id="COG2931">
    <property type="taxonomic scope" value="Bacteria"/>
</dbReference>
<evidence type="ECO:0000256" key="4">
    <source>
        <dbReference type="SAM" id="MobiDB-lite"/>
    </source>
</evidence>
<evidence type="ECO:0000256" key="1">
    <source>
        <dbReference type="ARBA" id="ARBA00004613"/>
    </source>
</evidence>
<feature type="compositionally biased region" description="Polar residues" evidence="4">
    <location>
        <begin position="382"/>
        <end position="396"/>
    </location>
</feature>
<dbReference type="InterPro" id="IPR019791">
    <property type="entry name" value="Haem_peroxidase_animal"/>
</dbReference>
<dbReference type="PRINTS" id="PR00313">
    <property type="entry name" value="CABNDNGRPT"/>
</dbReference>
<feature type="compositionally biased region" description="Gly residues" evidence="4">
    <location>
        <begin position="1425"/>
        <end position="1438"/>
    </location>
</feature>
<name>B1Y442_LEPCP</name>
<dbReference type="Pfam" id="PF03098">
    <property type="entry name" value="An_peroxidase"/>
    <property type="match status" value="2"/>
</dbReference>
<dbReference type="Proteomes" id="UP000001693">
    <property type="component" value="Chromosome"/>
</dbReference>
<accession>B1Y442</accession>
<dbReference type="InterPro" id="IPR001343">
    <property type="entry name" value="Hemolysn_Ca-bd"/>
</dbReference>
<dbReference type="RefSeq" id="WP_012347322.1">
    <property type="nucleotide sequence ID" value="NC_010524.1"/>
</dbReference>
<dbReference type="GO" id="GO:0005576">
    <property type="term" value="C:extracellular region"/>
    <property type="evidence" value="ECO:0007669"/>
    <property type="project" value="UniProtKB-SubCell"/>
</dbReference>
<dbReference type="Gene3D" id="2.60.40.2700">
    <property type="match status" value="1"/>
</dbReference>
<dbReference type="InterPro" id="IPR010255">
    <property type="entry name" value="Haem_peroxidase_sf"/>
</dbReference>
<keyword evidence="5" id="KW-0575">Peroxidase</keyword>
<organism evidence="5 6">
    <name type="scientific">Leptothrix cholodnii (strain ATCC 51168 / LMG 8142 / SP-6)</name>
    <name type="common">Leptothrix discophora (strain SP-6)</name>
    <dbReference type="NCBI Taxonomy" id="395495"/>
    <lineage>
        <taxon>Bacteria</taxon>
        <taxon>Pseudomonadati</taxon>
        <taxon>Pseudomonadota</taxon>
        <taxon>Betaproteobacteria</taxon>
        <taxon>Burkholderiales</taxon>
        <taxon>Sphaerotilaceae</taxon>
        <taxon>Leptothrix</taxon>
    </lineage>
</organism>
<dbReference type="GO" id="GO:0006979">
    <property type="term" value="P:response to oxidative stress"/>
    <property type="evidence" value="ECO:0007669"/>
    <property type="project" value="InterPro"/>
</dbReference>
<feature type="region of interest" description="Disordered" evidence="4">
    <location>
        <begin position="1412"/>
        <end position="1438"/>
    </location>
</feature>
<dbReference type="EMBL" id="CP001013">
    <property type="protein sequence ID" value="ACB34564.1"/>
    <property type="molecule type" value="Genomic_DNA"/>
</dbReference>
<gene>
    <name evidence="5" type="ordered locus">Lcho_2298</name>
</gene>
<evidence type="ECO:0000313" key="6">
    <source>
        <dbReference type="Proteomes" id="UP000001693"/>
    </source>
</evidence>
<feature type="region of interest" description="Disordered" evidence="4">
    <location>
        <begin position="380"/>
        <end position="400"/>
    </location>
</feature>
<dbReference type="PANTHER" id="PTHR11475">
    <property type="entry name" value="OXIDASE/PEROXIDASE"/>
    <property type="match status" value="1"/>
</dbReference>
<keyword evidence="6" id="KW-1185">Reference proteome</keyword>
<keyword evidence="3" id="KW-0325">Glycoprotein</keyword>
<dbReference type="PANTHER" id="PTHR11475:SF4">
    <property type="entry name" value="CHORION PEROXIDASE"/>
    <property type="match status" value="1"/>
</dbReference>
<dbReference type="HOGENOM" id="CLU_000493_0_0_4"/>
<dbReference type="GO" id="GO:0005509">
    <property type="term" value="F:calcium ion binding"/>
    <property type="evidence" value="ECO:0007669"/>
    <property type="project" value="InterPro"/>
</dbReference>
<evidence type="ECO:0000256" key="2">
    <source>
        <dbReference type="ARBA" id="ARBA00022525"/>
    </source>
</evidence>
<dbReference type="STRING" id="395495.Lcho_2298"/>
<proteinExistence type="predicted"/>
<reference evidence="5 6" key="1">
    <citation type="submission" date="2008-03" db="EMBL/GenBank/DDBJ databases">
        <title>Complete sequence of Leptothrix cholodnii SP-6.</title>
        <authorList>
            <consortium name="US DOE Joint Genome Institute"/>
            <person name="Copeland A."/>
            <person name="Lucas S."/>
            <person name="Lapidus A."/>
            <person name="Glavina del Rio T."/>
            <person name="Dalin E."/>
            <person name="Tice H."/>
            <person name="Bruce D."/>
            <person name="Goodwin L."/>
            <person name="Pitluck S."/>
            <person name="Chertkov O."/>
            <person name="Brettin T."/>
            <person name="Detter J.C."/>
            <person name="Han C."/>
            <person name="Kuske C.R."/>
            <person name="Schmutz J."/>
            <person name="Larimer F."/>
            <person name="Land M."/>
            <person name="Hauser L."/>
            <person name="Kyrpides N."/>
            <person name="Lykidis A."/>
            <person name="Emerson D."/>
            <person name="Richardson P."/>
        </authorList>
    </citation>
    <scope>NUCLEOTIDE SEQUENCE [LARGE SCALE GENOMIC DNA]</scope>
    <source>
        <strain evidence="6">ATCC 51168 / LMG 8142 / SP-6</strain>
    </source>
</reference>
<dbReference type="InterPro" id="IPR018511">
    <property type="entry name" value="Hemolysin-typ_Ca-bd_CS"/>
</dbReference>
<dbReference type="CDD" id="cd09821">
    <property type="entry name" value="An_peroxidase_bacterial_2"/>
    <property type="match status" value="1"/>
</dbReference>
<keyword evidence="2" id="KW-0964">Secreted</keyword>
<dbReference type="Gene3D" id="2.150.10.10">
    <property type="entry name" value="Serralysin-like metalloprotease, C-terminal"/>
    <property type="match status" value="3"/>
</dbReference>
<comment type="subcellular location">
    <subcellularLocation>
        <location evidence="1">Secreted</location>
    </subcellularLocation>
</comment>
<keyword evidence="5" id="KW-0560">Oxidoreductase</keyword>
<evidence type="ECO:0000256" key="3">
    <source>
        <dbReference type="ARBA" id="ARBA00023180"/>
    </source>
</evidence>
<protein>
    <submittedName>
        <fullName evidence="5">Animal haem peroxidase</fullName>
    </submittedName>
</protein>
<dbReference type="PROSITE" id="PS50292">
    <property type="entry name" value="PEROXIDASE_3"/>
    <property type="match status" value="1"/>
</dbReference>
<dbReference type="SUPFAM" id="SSF48113">
    <property type="entry name" value="Heme-dependent peroxidases"/>
    <property type="match status" value="1"/>
</dbReference>
<evidence type="ECO:0000313" key="5">
    <source>
        <dbReference type="EMBL" id="ACB34564.1"/>
    </source>
</evidence>
<dbReference type="KEGG" id="lch:Lcho_2298"/>
<dbReference type="Gene3D" id="1.10.640.10">
    <property type="entry name" value="Haem peroxidase domain superfamily, animal type"/>
    <property type="match status" value="1"/>
</dbReference>
<dbReference type="GO" id="GO:0020037">
    <property type="term" value="F:heme binding"/>
    <property type="evidence" value="ECO:0007669"/>
    <property type="project" value="InterPro"/>
</dbReference>
<dbReference type="GO" id="GO:0004601">
    <property type="term" value="F:peroxidase activity"/>
    <property type="evidence" value="ECO:0007669"/>
    <property type="project" value="UniProtKB-KW"/>
</dbReference>
<dbReference type="Pfam" id="PF00353">
    <property type="entry name" value="HemolysinCabind"/>
    <property type="match status" value="6"/>
</dbReference>
<dbReference type="InterPro" id="IPR011049">
    <property type="entry name" value="Serralysin-like_metalloprot_C"/>
</dbReference>
<dbReference type="InterPro" id="IPR037120">
    <property type="entry name" value="Haem_peroxidase_sf_animal"/>
</dbReference>
<dbReference type="PROSITE" id="PS00330">
    <property type="entry name" value="HEMOLYSIN_CALCIUM"/>
    <property type="match status" value="5"/>
</dbReference>
<sequence>MQLVRHDLEFILQQIFIAEAHAAGGDLLTLVTSPLLPYGLRTVDGSHNNIVPGQEEFGAADRPMPNALQQFFRTAEMGDVDGPGPGGLVQTTYANATGGLVFDSQPRVISNLISDQTITNQAAVDVATRFADGEPVVISDEGTYFIQNVAPDEGLSAPFNSWFTIFGQFFDHGLDLIGKGAGTVFIPLKPDDPLIAGDDGILGNADDLPPQLQFMALSRAAASNIAPGADGVVGTSDDVRTFSNSTTPWIDQNQTYTSHASHQVFLREYTLVGGRPESTGRLLDGAVEGSIGNWAEVKAQALMLGIRLTDADIGNVPVLLTDEYGKFIPGSNGYAQLVMANGSIVQGTAAGILTTGSAKTGHAFLDDIAHHAVPGFVDTNRDGIQNNGELSQTPDTDTGDVNLDGVVNEADLTADDRIAGTYDNELLDRHFITGDGRGNENIALTAVHSVFHSEHNRLAEQIKELAVSSNDVTFLNQWLDTPVAAVPTTQAGVDALNWNGERLFQAARFGTEMQYQHFVFEEFARKVQPSIDVFSGYNSTVDPAIMSEFANVVYRFGHSMLTETVDRIDPLTGESNPIGLIEAFLNPVEFGAGTTTTAEAVGNIVTGMTRQTGNHIDEFITEALRNNLVGLPLDLAALNIARGRDTGIPGLNAARAMFFEDTGLSSLQPYDSWSDFGLGIKNPESLVNFIAAYGTDASITGATSLADKRAAAQAILDAAELGDAAALAFLEGPAATTGVNDIDFWIGGLAEVTQPFGGMLGTTFDYVFSTTLLQLQNNDRLYYLARTAGLNVLTQLEEGSLAELVMRNSTAKHLPGDIFSTPTYIFEVGTMNPTGRPLSDDPSTPDVNESLLLTRMADGTIRYAGAEHILMGGTDGADRLRAGAGDDTLHGDAGNDRLEGGAGNDFFFAGEGDDILTDSFGDDNMKGQGGNDVISNSGGFDLLFGGDGKDFILGGQGDAESFGGHGDDFIHAGTGINTVFGDSGNDWIEGGDGADLLQGDNGDPFQQSTIIGHDVLLGDGNDDYDSESGDDIMFGTPGTNRAEGMLGFDWVTYARSTELVDADLNRTALLPPDLDNINDRFDNVEGLSGWNGNDLLKGSSLLDVDLDGHRLDAAGVARIAGLGNVLGASNVISPDGLIHLNGDILLGGGGADIIEGREGDDVIDGDAWLNVRISVRAANNPNLEIASHNSMAGLTASMLNGSINPGQLVIVREILNTAGVGDVAVFTGARADYTIGALQADGSRLVTDNVGTDGVDRIRNIEILRFSDGDLLIGGGNAAATGTPTITDTTPTEGSATTVLTNTIGDTNGLGTFSFQWQTSPDGTPGSVWTNVGTNTAAFTPAQAQVGQFLRVTVSFTDGQGNLESLTSAPTSVIGDLFGGTAAADVFNGTAGADNAAGAGAADTLNGQAGNDTLNGGAGNDTLNGGTGADSMTGGGGNDTFLVDDAGDVVVEGNGGGTDTVQVQSLLNAFTLAANFENLLVVGATNFAGTGNGVGNTLTGGTGGDTLSGLGGADVLNGGDGNDVLLGGAGADDLTGGVGADTMTGGAGADNFIYTNVDQSTAALRDLIIDFGATDDIDLGAIDANAGTVANNAFSFIGTAAFGANATGQLRYSFVGANTLVEASNDADAVAEFSLLLQGNLNLVAGQFVV</sequence>
<dbReference type="SUPFAM" id="SSF51120">
    <property type="entry name" value="beta-Roll"/>
    <property type="match status" value="3"/>
</dbReference>
<dbReference type="OrthoDB" id="8549906at2"/>